<dbReference type="Gene3D" id="3.40.50.300">
    <property type="entry name" value="P-loop containing nucleotide triphosphate hydrolases"/>
    <property type="match status" value="2"/>
</dbReference>
<feature type="coiled-coil region" evidence="10">
    <location>
        <begin position="321"/>
        <end position="383"/>
    </location>
</feature>
<dbReference type="GO" id="GO:0006281">
    <property type="term" value="P:DNA repair"/>
    <property type="evidence" value="ECO:0007669"/>
    <property type="project" value="UniProtKB-KW"/>
</dbReference>
<feature type="domain" description="RecF/RecN/SMC N-terminal" evidence="11">
    <location>
        <begin position="4"/>
        <end position="519"/>
    </location>
</feature>
<evidence type="ECO:0000256" key="8">
    <source>
        <dbReference type="ARBA" id="ARBA00033408"/>
    </source>
</evidence>
<dbReference type="CDD" id="cd03241">
    <property type="entry name" value="ABC_RecN"/>
    <property type="match status" value="2"/>
</dbReference>
<organism evidence="12">
    <name type="scientific">Thermomicrobium roseum</name>
    <dbReference type="NCBI Taxonomy" id="500"/>
    <lineage>
        <taxon>Bacteria</taxon>
        <taxon>Pseudomonadati</taxon>
        <taxon>Thermomicrobiota</taxon>
        <taxon>Thermomicrobia</taxon>
        <taxon>Thermomicrobiales</taxon>
        <taxon>Thermomicrobiaceae</taxon>
        <taxon>Thermomicrobium</taxon>
    </lineage>
</organism>
<keyword evidence="5 9" id="KW-0227">DNA damage</keyword>
<dbReference type="GO" id="GO:0009432">
    <property type="term" value="P:SOS response"/>
    <property type="evidence" value="ECO:0007669"/>
    <property type="project" value="TreeGrafter"/>
</dbReference>
<dbReference type="FunFam" id="3.40.50.300:FF:000319">
    <property type="entry name" value="DNA repair protein RecN"/>
    <property type="match status" value="1"/>
</dbReference>
<dbReference type="SUPFAM" id="SSF52540">
    <property type="entry name" value="P-loop containing nucleoside triphosphate hydrolases"/>
    <property type="match status" value="1"/>
</dbReference>
<evidence type="ECO:0000313" key="12">
    <source>
        <dbReference type="EMBL" id="HEF64939.1"/>
    </source>
</evidence>
<dbReference type="GO" id="GO:0043590">
    <property type="term" value="C:bacterial nucleoid"/>
    <property type="evidence" value="ECO:0007669"/>
    <property type="project" value="TreeGrafter"/>
</dbReference>
<dbReference type="PANTHER" id="PTHR11059">
    <property type="entry name" value="DNA REPAIR PROTEIN RECN"/>
    <property type="match status" value="1"/>
</dbReference>
<reference evidence="12" key="1">
    <citation type="journal article" date="2020" name="mSystems">
        <title>Genome- and Community-Level Interaction Insights into Carbon Utilization and Element Cycling Functions of Hydrothermarchaeota in Hydrothermal Sediment.</title>
        <authorList>
            <person name="Zhou Z."/>
            <person name="Liu Y."/>
            <person name="Xu W."/>
            <person name="Pan J."/>
            <person name="Luo Z.H."/>
            <person name="Li M."/>
        </authorList>
    </citation>
    <scope>NUCLEOTIDE SEQUENCE [LARGE SCALE GENOMIC DNA]</scope>
    <source>
        <strain evidence="12">SpSt-222</strain>
    </source>
</reference>
<dbReference type="PANTHER" id="PTHR11059:SF0">
    <property type="entry name" value="DNA REPAIR PROTEIN RECN"/>
    <property type="match status" value="1"/>
</dbReference>
<evidence type="ECO:0000256" key="5">
    <source>
        <dbReference type="ARBA" id="ARBA00022763"/>
    </source>
</evidence>
<keyword evidence="7 9" id="KW-0234">DNA repair</keyword>
<proteinExistence type="inferred from homology"/>
<protein>
    <recommendedName>
        <fullName evidence="3 9">DNA repair protein RecN</fullName>
    </recommendedName>
    <alternativeName>
        <fullName evidence="8 9">Recombination protein N</fullName>
    </alternativeName>
</protein>
<dbReference type="InterPro" id="IPR027417">
    <property type="entry name" value="P-loop_NTPase"/>
</dbReference>
<dbReference type="InterPro" id="IPR003395">
    <property type="entry name" value="RecF/RecN/SMC_N"/>
</dbReference>
<comment type="caution">
    <text evidence="12">The sequence shown here is derived from an EMBL/GenBank/DDBJ whole genome shotgun (WGS) entry which is preliminary data.</text>
</comment>
<gene>
    <name evidence="12" type="primary">recN</name>
    <name evidence="12" type="ORF">ENP47_05005</name>
</gene>
<dbReference type="PIRSF" id="PIRSF003128">
    <property type="entry name" value="RecN"/>
    <property type="match status" value="1"/>
</dbReference>
<evidence type="ECO:0000256" key="1">
    <source>
        <dbReference type="ARBA" id="ARBA00003618"/>
    </source>
</evidence>
<dbReference type="GO" id="GO:0006310">
    <property type="term" value="P:DNA recombination"/>
    <property type="evidence" value="ECO:0007669"/>
    <property type="project" value="InterPro"/>
</dbReference>
<comment type="similarity">
    <text evidence="2 9">Belongs to the RecN family.</text>
</comment>
<evidence type="ECO:0000256" key="3">
    <source>
        <dbReference type="ARBA" id="ARBA00021315"/>
    </source>
</evidence>
<keyword evidence="10" id="KW-0175">Coiled coil</keyword>
<accession>A0A7C1FT57</accession>
<sequence length="581" mass="64522">MLLQLTIRNIAIIREVQLEFGPGFTALTGETGAGKSILIDALGLVLGARASSDLVRSGVSRAWVEAIFDVSQLSATGLAATLAEYGIVPEDDQLILSREVQANGRSLARVNGQAVPAGVLATIGAALVDIHGQSDHLSLLKTERQLELLDRFGGLLPLRSELARAVREFRATLRELDQLRAQERDRAHRIDLLRYQLQEITGARLRPDEEEELQRERARLQNAERLAMLAQEVVTNLDGEDYAPLDALRRASLRLEELARLDPEQQGLVGQLREALYSIEDVVRTMRVYAETVESDPDRLAAIEDRLELLRRLKRKYGGTVEEILSYAERARRELETLESSDERIAELEARAEALAAEVVQRAEELSQRRRRAAVDLERAMSEAMRALRLGQGIFTVLFDDSARPESLVERAATCSESGWDRAEFLIAPNPGQEPRPLARIASGGEMARLMLALKSILSEVDETPTLVFDEVDVGIGSRSAQVVGERLWELAQRHQVIVISHLPQIAAFADRHYKITKHVEEGTTETLVHELRGEARLEELAAMMDGVPITPESLANARAMVERVEQRKAALAGIRVGSNR</sequence>
<dbReference type="EMBL" id="DSJL01000010">
    <property type="protein sequence ID" value="HEF64939.1"/>
    <property type="molecule type" value="Genomic_DNA"/>
</dbReference>
<dbReference type="NCBIfam" id="NF008121">
    <property type="entry name" value="PRK10869.1"/>
    <property type="match status" value="1"/>
</dbReference>
<keyword evidence="4" id="KW-0547">Nucleotide-binding</keyword>
<dbReference type="Pfam" id="PF02463">
    <property type="entry name" value="SMC_N"/>
    <property type="match status" value="1"/>
</dbReference>
<keyword evidence="6" id="KW-0067">ATP-binding</keyword>
<evidence type="ECO:0000256" key="2">
    <source>
        <dbReference type="ARBA" id="ARBA00009441"/>
    </source>
</evidence>
<evidence type="ECO:0000256" key="10">
    <source>
        <dbReference type="SAM" id="Coils"/>
    </source>
</evidence>
<feature type="coiled-coil region" evidence="10">
    <location>
        <begin position="162"/>
        <end position="233"/>
    </location>
</feature>
<comment type="function">
    <text evidence="1 9">May be involved in recombinational repair of damaged DNA.</text>
</comment>
<dbReference type="AlphaFoldDB" id="A0A7C1FT57"/>
<name>A0A7C1FT57_THERO</name>
<dbReference type="InterPro" id="IPR004604">
    <property type="entry name" value="DNA_recomb/repair_RecN"/>
</dbReference>
<dbReference type="NCBIfam" id="TIGR00634">
    <property type="entry name" value="recN"/>
    <property type="match status" value="1"/>
</dbReference>
<dbReference type="FunFam" id="3.40.50.300:FF:000356">
    <property type="entry name" value="DNA repair protein RecN"/>
    <property type="match status" value="1"/>
</dbReference>
<evidence type="ECO:0000256" key="6">
    <source>
        <dbReference type="ARBA" id="ARBA00022840"/>
    </source>
</evidence>
<dbReference type="GO" id="GO:0005524">
    <property type="term" value="F:ATP binding"/>
    <property type="evidence" value="ECO:0007669"/>
    <property type="project" value="UniProtKB-KW"/>
</dbReference>
<evidence type="ECO:0000256" key="9">
    <source>
        <dbReference type="PIRNR" id="PIRNR003128"/>
    </source>
</evidence>
<evidence type="ECO:0000256" key="7">
    <source>
        <dbReference type="ARBA" id="ARBA00023204"/>
    </source>
</evidence>
<evidence type="ECO:0000256" key="4">
    <source>
        <dbReference type="ARBA" id="ARBA00022741"/>
    </source>
</evidence>
<evidence type="ECO:0000259" key="11">
    <source>
        <dbReference type="Pfam" id="PF02463"/>
    </source>
</evidence>